<dbReference type="AlphaFoldDB" id="A0A804ILZ7"/>
<dbReference type="HAMAP" id="MF_00133">
    <property type="entry name" value="Trp_synth_beta"/>
    <property type="match status" value="1"/>
</dbReference>
<dbReference type="Pfam" id="PF00291">
    <property type="entry name" value="PALP"/>
    <property type="match status" value="1"/>
</dbReference>
<sequence>MAATATSVLGNPNLGLTKPPPSAFFGVRVPPSLERPRRFSSAPRPALALAVSCTMTNGATVVEAAENRTPGVGLRPDPFGRFGRFGGKYVPETLMYALSELEAAFWAVSKDEDFQKELDGILKDYVGRESPLYFAERLTDHYRRPNGEGPHIYLKREDLNHTGAHKINNAVAQALLAKKLGKKRIIAETGAGQHGVATATVCARFGLECIVYMGAQDMERQALNVFRMRLLGAEVRAVHSGTATLKDATSEAIRDWVTNVETTHYILGSVAGPHPYPMMVREFHAVIGKETRKQALEKWGGKPDVLVACVGGGSNAMGLFHEFIDDTDVRLVGVEAAGFGLDSGKHAATLTKGEVGVLHGAMSYLLQDDDGQIIEPHSISAGLDYPGVGPEHSYLKDLGRAEYNSVTDQEALEAFKRVSRLEGIIPALETSHALAHLEVLCPTLPNGTKVVVCCSGRGDKDVQTAIKHLQL</sequence>
<dbReference type="InterPro" id="IPR006653">
    <property type="entry name" value="Trp_synth_b_CS"/>
</dbReference>
<dbReference type="InterPro" id="IPR036052">
    <property type="entry name" value="TrpB-like_PALP_sf"/>
</dbReference>
<dbReference type="PROSITE" id="PS00168">
    <property type="entry name" value="TRP_SYNTHASE_BETA"/>
    <property type="match status" value="1"/>
</dbReference>
<comment type="cofactor">
    <cofactor evidence="1 10">
        <name>pyridoxal 5'-phosphate</name>
        <dbReference type="ChEBI" id="CHEBI:597326"/>
    </cofactor>
</comment>
<evidence type="ECO:0000313" key="12">
    <source>
        <dbReference type="EMBL" id="CAG1841444.1"/>
    </source>
</evidence>
<evidence type="ECO:0000256" key="10">
    <source>
        <dbReference type="RuleBase" id="RU003663"/>
    </source>
</evidence>
<dbReference type="Proteomes" id="UP000012960">
    <property type="component" value="Unplaced"/>
</dbReference>
<dbReference type="InterPro" id="IPR006654">
    <property type="entry name" value="Trp_synth_beta"/>
</dbReference>
<dbReference type="CDD" id="cd06446">
    <property type="entry name" value="Trp-synth_B"/>
    <property type="match status" value="1"/>
</dbReference>
<dbReference type="SMR" id="A0A804ILZ7"/>
<gene>
    <name evidence="12" type="ORF">GSMUA_112390.1</name>
</gene>
<dbReference type="InterPro" id="IPR023026">
    <property type="entry name" value="Trp_synth_beta/beta-like"/>
</dbReference>
<keyword evidence="6 10" id="KW-0663">Pyridoxal phosphate</keyword>
<evidence type="ECO:0000313" key="14">
    <source>
        <dbReference type="Proteomes" id="UP000012960"/>
    </source>
</evidence>
<dbReference type="OrthoDB" id="10050244at2759"/>
<evidence type="ECO:0000256" key="5">
    <source>
        <dbReference type="ARBA" id="ARBA00022822"/>
    </source>
</evidence>
<dbReference type="FunFam" id="3.40.50.1100:FF:000004">
    <property type="entry name" value="Tryptophan synthase beta chain"/>
    <property type="match status" value="1"/>
</dbReference>
<keyword evidence="7 10" id="KW-0057">Aromatic amino acid biosynthesis</keyword>
<proteinExistence type="inferred from homology"/>
<comment type="pathway">
    <text evidence="2 10">Amino-acid biosynthesis; L-tryptophan biosynthesis; L-tryptophan from chorismate: step 5/5.</text>
</comment>
<keyword evidence="14" id="KW-1185">Reference proteome</keyword>
<dbReference type="OMA" id="PLTLCQN"/>
<dbReference type="SUPFAM" id="SSF53686">
    <property type="entry name" value="Tryptophan synthase beta subunit-like PLP-dependent enzymes"/>
    <property type="match status" value="1"/>
</dbReference>
<keyword evidence="8 10" id="KW-0456">Lyase</keyword>
<dbReference type="PANTHER" id="PTHR48077:SF3">
    <property type="entry name" value="TRYPTOPHAN SYNTHASE"/>
    <property type="match status" value="1"/>
</dbReference>
<dbReference type="FunCoup" id="A0A804ILZ7">
    <property type="interactions" value="859"/>
</dbReference>
<evidence type="ECO:0000256" key="6">
    <source>
        <dbReference type="ARBA" id="ARBA00022898"/>
    </source>
</evidence>
<dbReference type="NCBIfam" id="TIGR00263">
    <property type="entry name" value="trpB"/>
    <property type="match status" value="1"/>
</dbReference>
<dbReference type="PANTHER" id="PTHR48077">
    <property type="entry name" value="TRYPTOPHAN SYNTHASE-RELATED"/>
    <property type="match status" value="1"/>
</dbReference>
<evidence type="ECO:0000256" key="2">
    <source>
        <dbReference type="ARBA" id="ARBA00004733"/>
    </source>
</evidence>
<comment type="catalytic activity">
    <reaction evidence="9 10">
        <text>(1S,2R)-1-C-(indol-3-yl)glycerol 3-phosphate + L-serine = D-glyceraldehyde 3-phosphate + L-tryptophan + H2O</text>
        <dbReference type="Rhea" id="RHEA:10532"/>
        <dbReference type="ChEBI" id="CHEBI:15377"/>
        <dbReference type="ChEBI" id="CHEBI:33384"/>
        <dbReference type="ChEBI" id="CHEBI:57912"/>
        <dbReference type="ChEBI" id="CHEBI:58866"/>
        <dbReference type="ChEBI" id="CHEBI:59776"/>
        <dbReference type="EC" id="4.2.1.20"/>
    </reaction>
</comment>
<dbReference type="EC" id="4.2.1.20" evidence="3 10"/>
<dbReference type="Gramene" id="Ma04_t07100.1">
    <property type="protein sequence ID" value="Ma04_p07100.1"/>
    <property type="gene ID" value="Ma04_g07100"/>
</dbReference>
<name>A0A804ILZ7_MUSAM</name>
<dbReference type="PIRSF" id="PIRSF001413">
    <property type="entry name" value="Trp_syn_beta"/>
    <property type="match status" value="1"/>
</dbReference>
<keyword evidence="5 10" id="KW-0822">Tryptophan biosynthesis</keyword>
<evidence type="ECO:0000256" key="4">
    <source>
        <dbReference type="ARBA" id="ARBA00022605"/>
    </source>
</evidence>
<feature type="domain" description="Tryptophan synthase beta chain-like PALP" evidence="11">
    <location>
        <begin position="128"/>
        <end position="456"/>
    </location>
</feature>
<evidence type="ECO:0000256" key="7">
    <source>
        <dbReference type="ARBA" id="ARBA00023141"/>
    </source>
</evidence>
<evidence type="ECO:0000256" key="3">
    <source>
        <dbReference type="ARBA" id="ARBA00012043"/>
    </source>
</evidence>
<accession>A0A804ILZ7</accession>
<dbReference type="InParanoid" id="A0A804ILZ7"/>
<reference evidence="13" key="2">
    <citation type="submission" date="2021-05" db="UniProtKB">
        <authorList>
            <consortium name="EnsemblPlants"/>
        </authorList>
    </citation>
    <scope>IDENTIFICATION</scope>
    <source>
        <strain evidence="13">subsp. malaccensis</strain>
    </source>
</reference>
<protein>
    <recommendedName>
        <fullName evidence="3 10">Tryptophan synthase</fullName>
        <ecNumber evidence="3 10">4.2.1.20</ecNumber>
    </recommendedName>
</protein>
<dbReference type="GO" id="GO:0000162">
    <property type="term" value="P:L-tryptophan biosynthetic process"/>
    <property type="evidence" value="ECO:0000318"/>
    <property type="project" value="GO_Central"/>
</dbReference>
<dbReference type="UniPathway" id="UPA00035">
    <property type="reaction ID" value="UER00044"/>
</dbReference>
<evidence type="ECO:0000313" key="13">
    <source>
        <dbReference type="EnsemblPlants" id="Ma04_p07100.1"/>
    </source>
</evidence>
<dbReference type="FunFam" id="3.40.50.1100:FF:000001">
    <property type="entry name" value="Tryptophan synthase beta chain"/>
    <property type="match status" value="1"/>
</dbReference>
<dbReference type="GO" id="GO:0005737">
    <property type="term" value="C:cytoplasm"/>
    <property type="evidence" value="ECO:0000318"/>
    <property type="project" value="GO_Central"/>
</dbReference>
<evidence type="ECO:0000256" key="8">
    <source>
        <dbReference type="ARBA" id="ARBA00023239"/>
    </source>
</evidence>
<evidence type="ECO:0000256" key="9">
    <source>
        <dbReference type="ARBA" id="ARBA00049047"/>
    </source>
</evidence>
<dbReference type="GO" id="GO:0004834">
    <property type="term" value="F:tryptophan synthase activity"/>
    <property type="evidence" value="ECO:0007669"/>
    <property type="project" value="UniProtKB-EC"/>
</dbReference>
<keyword evidence="4 10" id="KW-0028">Amino-acid biosynthesis</keyword>
<dbReference type="Gene3D" id="3.40.50.1100">
    <property type="match status" value="2"/>
</dbReference>
<evidence type="ECO:0000256" key="1">
    <source>
        <dbReference type="ARBA" id="ARBA00001933"/>
    </source>
</evidence>
<dbReference type="EnsemblPlants" id="Ma04_t07100.1">
    <property type="protein sequence ID" value="Ma04_p07100.1"/>
    <property type="gene ID" value="Ma04_g07100"/>
</dbReference>
<reference evidence="12" key="1">
    <citation type="submission" date="2021-03" db="EMBL/GenBank/DDBJ databases">
        <authorList>
            <consortium name="Genoscope - CEA"/>
            <person name="William W."/>
        </authorList>
    </citation>
    <scope>NUCLEOTIDE SEQUENCE</scope>
    <source>
        <strain evidence="12">Doubled-haploid Pahang</strain>
    </source>
</reference>
<dbReference type="InterPro" id="IPR001926">
    <property type="entry name" value="TrpB-like_PALP"/>
</dbReference>
<evidence type="ECO:0000259" key="11">
    <source>
        <dbReference type="Pfam" id="PF00291"/>
    </source>
</evidence>
<organism evidence="13 14">
    <name type="scientific">Musa acuminata subsp. malaccensis</name>
    <name type="common">Wild banana</name>
    <name type="synonym">Musa malaccensis</name>
    <dbReference type="NCBI Taxonomy" id="214687"/>
    <lineage>
        <taxon>Eukaryota</taxon>
        <taxon>Viridiplantae</taxon>
        <taxon>Streptophyta</taxon>
        <taxon>Embryophyta</taxon>
        <taxon>Tracheophyta</taxon>
        <taxon>Spermatophyta</taxon>
        <taxon>Magnoliopsida</taxon>
        <taxon>Liliopsida</taxon>
        <taxon>Zingiberales</taxon>
        <taxon>Musaceae</taxon>
        <taxon>Musa</taxon>
    </lineage>
</organism>
<dbReference type="EMBL" id="HG996469">
    <property type="protein sequence ID" value="CAG1841444.1"/>
    <property type="molecule type" value="Genomic_DNA"/>
</dbReference>